<accession>A0A2P5EYT0</accession>
<evidence type="ECO:0000313" key="1">
    <source>
        <dbReference type="EMBL" id="PON90693.1"/>
    </source>
</evidence>
<dbReference type="InParanoid" id="A0A2P5EYT0"/>
<dbReference type="Proteomes" id="UP000237000">
    <property type="component" value="Unassembled WGS sequence"/>
</dbReference>
<dbReference type="OrthoDB" id="10381788at2759"/>
<keyword evidence="2" id="KW-1185">Reference proteome</keyword>
<sequence length="81" mass="9124">MGDQEERHLSSVVNFVRWVQGQQHIDVGPTSKEEWDPVFLLSQTRRHVATWAQIMDRICVPRRSGISLGAPVALSLSGRSI</sequence>
<comment type="caution">
    <text evidence="1">The sequence shown here is derived from an EMBL/GenBank/DDBJ whole genome shotgun (WGS) entry which is preliminary data.</text>
</comment>
<reference evidence="2" key="1">
    <citation type="submission" date="2016-06" db="EMBL/GenBank/DDBJ databases">
        <title>Parallel loss of symbiosis genes in relatives of nitrogen-fixing non-legume Parasponia.</title>
        <authorList>
            <person name="Van Velzen R."/>
            <person name="Holmer R."/>
            <person name="Bu F."/>
            <person name="Rutten L."/>
            <person name="Van Zeijl A."/>
            <person name="Liu W."/>
            <person name="Santuari L."/>
            <person name="Cao Q."/>
            <person name="Sharma T."/>
            <person name="Shen D."/>
            <person name="Roswanjaya Y."/>
            <person name="Wardhani T."/>
            <person name="Kalhor M.S."/>
            <person name="Jansen J."/>
            <person name="Van den Hoogen J."/>
            <person name="Gungor B."/>
            <person name="Hartog M."/>
            <person name="Hontelez J."/>
            <person name="Verver J."/>
            <person name="Yang W.-C."/>
            <person name="Schijlen E."/>
            <person name="Repin R."/>
            <person name="Schilthuizen M."/>
            <person name="Schranz E."/>
            <person name="Heidstra R."/>
            <person name="Miyata K."/>
            <person name="Fedorova E."/>
            <person name="Kohlen W."/>
            <person name="Bisseling T."/>
            <person name="Smit S."/>
            <person name="Geurts R."/>
        </authorList>
    </citation>
    <scope>NUCLEOTIDE SEQUENCE [LARGE SCALE GENOMIC DNA]</scope>
    <source>
        <strain evidence="2">cv. RG33-2</strain>
    </source>
</reference>
<proteinExistence type="predicted"/>
<dbReference type="AlphaFoldDB" id="A0A2P5EYT0"/>
<name>A0A2P5EYT0_TREOI</name>
<dbReference type="EMBL" id="JXTC01000081">
    <property type="protein sequence ID" value="PON90693.1"/>
    <property type="molecule type" value="Genomic_DNA"/>
</dbReference>
<gene>
    <name evidence="1" type="ORF">TorRG33x02_135500</name>
</gene>
<protein>
    <submittedName>
        <fullName evidence="1">Uncharacterized protein</fullName>
    </submittedName>
</protein>
<organism evidence="1 2">
    <name type="scientific">Trema orientale</name>
    <name type="common">Charcoal tree</name>
    <name type="synonym">Celtis orientalis</name>
    <dbReference type="NCBI Taxonomy" id="63057"/>
    <lineage>
        <taxon>Eukaryota</taxon>
        <taxon>Viridiplantae</taxon>
        <taxon>Streptophyta</taxon>
        <taxon>Embryophyta</taxon>
        <taxon>Tracheophyta</taxon>
        <taxon>Spermatophyta</taxon>
        <taxon>Magnoliopsida</taxon>
        <taxon>eudicotyledons</taxon>
        <taxon>Gunneridae</taxon>
        <taxon>Pentapetalae</taxon>
        <taxon>rosids</taxon>
        <taxon>fabids</taxon>
        <taxon>Rosales</taxon>
        <taxon>Cannabaceae</taxon>
        <taxon>Trema</taxon>
    </lineage>
</organism>
<evidence type="ECO:0000313" key="2">
    <source>
        <dbReference type="Proteomes" id="UP000237000"/>
    </source>
</evidence>